<dbReference type="Gene3D" id="2.10.109.10">
    <property type="entry name" value="Umud Fragment, subunit A"/>
    <property type="match status" value="2"/>
</dbReference>
<dbReference type="AlphaFoldDB" id="A0A1X7IFG8"/>
<evidence type="ECO:0000259" key="8">
    <source>
        <dbReference type="Pfam" id="PF10502"/>
    </source>
</evidence>
<dbReference type="PANTHER" id="PTHR43390">
    <property type="entry name" value="SIGNAL PEPTIDASE I"/>
    <property type="match status" value="1"/>
</dbReference>
<feature type="domain" description="Peptidase S26" evidence="8">
    <location>
        <begin position="261"/>
        <end position="296"/>
    </location>
</feature>
<evidence type="ECO:0000313" key="10">
    <source>
        <dbReference type="Proteomes" id="UP000193420"/>
    </source>
</evidence>
<dbReference type="OrthoDB" id="9802919at2"/>
<proteinExistence type="inferred from homology"/>
<keyword evidence="7" id="KW-0645">Protease</keyword>
<dbReference type="GO" id="GO:0016020">
    <property type="term" value="C:membrane"/>
    <property type="evidence" value="ECO:0007669"/>
    <property type="project" value="UniProtKB-SubCell"/>
</dbReference>
<dbReference type="InterPro" id="IPR036286">
    <property type="entry name" value="LexA/Signal_pep-like_sf"/>
</dbReference>
<organism evidence="9 10">
    <name type="scientific">Arenibacter troitsensis</name>
    <dbReference type="NCBI Taxonomy" id="188872"/>
    <lineage>
        <taxon>Bacteria</taxon>
        <taxon>Pseudomonadati</taxon>
        <taxon>Bacteroidota</taxon>
        <taxon>Flavobacteriia</taxon>
        <taxon>Flavobacteriales</taxon>
        <taxon>Flavobacteriaceae</taxon>
        <taxon>Arenibacter</taxon>
    </lineage>
</organism>
<feature type="active site" evidence="6">
    <location>
        <position position="47"/>
    </location>
</feature>
<keyword evidence="10" id="KW-1185">Reference proteome</keyword>
<evidence type="ECO:0000256" key="6">
    <source>
        <dbReference type="PIRSR" id="PIRSR600223-1"/>
    </source>
</evidence>
<dbReference type="NCBIfam" id="TIGR02227">
    <property type="entry name" value="sigpep_I_bact"/>
    <property type="match status" value="1"/>
</dbReference>
<evidence type="ECO:0000256" key="5">
    <source>
        <dbReference type="ARBA" id="ARBA00022801"/>
    </source>
</evidence>
<reference evidence="10" key="1">
    <citation type="submission" date="2017-04" db="EMBL/GenBank/DDBJ databases">
        <authorList>
            <person name="Varghese N."/>
            <person name="Submissions S."/>
        </authorList>
    </citation>
    <scope>NUCLEOTIDE SEQUENCE [LARGE SCALE GENOMIC DNA]</scope>
    <source>
        <strain evidence="10">DSM 19835</strain>
    </source>
</reference>
<evidence type="ECO:0000256" key="3">
    <source>
        <dbReference type="ARBA" id="ARBA00013208"/>
    </source>
</evidence>
<keyword evidence="7" id="KW-0472">Membrane</keyword>
<evidence type="ECO:0000256" key="7">
    <source>
        <dbReference type="RuleBase" id="RU362042"/>
    </source>
</evidence>
<dbReference type="GO" id="GO:0004252">
    <property type="term" value="F:serine-type endopeptidase activity"/>
    <property type="evidence" value="ECO:0007669"/>
    <property type="project" value="InterPro"/>
</dbReference>
<feature type="transmembrane region" description="Helical" evidence="7">
    <location>
        <begin position="12"/>
        <end position="37"/>
    </location>
</feature>
<comment type="similarity">
    <text evidence="2 7">Belongs to the peptidase S26 family.</text>
</comment>
<gene>
    <name evidence="9" type="ORF">SAMN03080602_00765</name>
</gene>
<dbReference type="CDD" id="cd06530">
    <property type="entry name" value="S26_SPase_I"/>
    <property type="match status" value="2"/>
</dbReference>
<sequence>MEKRLNLRLKIARFFFLKLLNVLFWFFLSTIVLRLFFFDVFHIPSSSMENTLQKNDFIIVSKIFYGSPLAKILKELKFKQKPKINDLLVFSVGKESTIYVKRCVGLPGDIIEIKDTDIFINGRYAHPPRTSCHFRKVWYRNFNDLKECMNKDSSSIIQKYSGYVIINLDLNQEKLLMGCKSVDSIGAIEPDAKHNNSMIQFPPYSENNMDKFVIPYKGLKISFESNKIKDYRDIMEWEEGGEIGEECSFYYDNKESEFYIFKNDYYFMIGDNRNKSIDSRSFGPVAQKNIIGKVIFKI</sequence>
<accession>A0A1X7IFG8</accession>
<dbReference type="InterPro" id="IPR019758">
    <property type="entry name" value="Pept_S26A_signal_pept_1_CS"/>
</dbReference>
<protein>
    <recommendedName>
        <fullName evidence="4 7">Signal peptidase I</fullName>
        <ecNumber evidence="3 7">3.4.21.89</ecNumber>
    </recommendedName>
</protein>
<dbReference type="STRING" id="188872.SAMN03080602_00765"/>
<evidence type="ECO:0000256" key="4">
    <source>
        <dbReference type="ARBA" id="ARBA00019232"/>
    </source>
</evidence>
<dbReference type="GO" id="GO:0009003">
    <property type="term" value="F:signal peptidase activity"/>
    <property type="evidence" value="ECO:0007669"/>
    <property type="project" value="UniProtKB-EC"/>
</dbReference>
<dbReference type="EC" id="3.4.21.89" evidence="3 7"/>
<keyword evidence="5 7" id="KW-0378">Hydrolase</keyword>
<dbReference type="Pfam" id="PF10502">
    <property type="entry name" value="Peptidase_S26"/>
    <property type="match status" value="2"/>
</dbReference>
<dbReference type="InterPro" id="IPR000223">
    <property type="entry name" value="Pept_S26A_signal_pept_1"/>
</dbReference>
<dbReference type="InterPro" id="IPR019533">
    <property type="entry name" value="Peptidase_S26"/>
</dbReference>
<dbReference type="PROSITE" id="PS00761">
    <property type="entry name" value="SPASE_I_3"/>
    <property type="match status" value="1"/>
</dbReference>
<dbReference type="SUPFAM" id="SSF51306">
    <property type="entry name" value="LexA/Signal peptidase"/>
    <property type="match status" value="1"/>
</dbReference>
<dbReference type="RefSeq" id="WP_085496269.1">
    <property type="nucleotide sequence ID" value="NZ_FXAO01000001.1"/>
</dbReference>
<feature type="active site" evidence="6">
    <location>
        <position position="101"/>
    </location>
</feature>
<keyword evidence="7" id="KW-1133">Transmembrane helix</keyword>
<comment type="subcellular location">
    <subcellularLocation>
        <location evidence="7">Membrane</location>
        <topology evidence="7">Single-pass type II membrane protein</topology>
    </subcellularLocation>
</comment>
<keyword evidence="7" id="KW-0812">Transmembrane</keyword>
<dbReference type="Proteomes" id="UP000193420">
    <property type="component" value="Unassembled WGS sequence"/>
</dbReference>
<evidence type="ECO:0000256" key="1">
    <source>
        <dbReference type="ARBA" id="ARBA00000677"/>
    </source>
</evidence>
<evidence type="ECO:0000313" key="9">
    <source>
        <dbReference type="EMBL" id="SMG13246.1"/>
    </source>
</evidence>
<evidence type="ECO:0000256" key="2">
    <source>
        <dbReference type="ARBA" id="ARBA00009370"/>
    </source>
</evidence>
<dbReference type="PANTHER" id="PTHR43390:SF1">
    <property type="entry name" value="CHLOROPLAST PROCESSING PEPTIDASE"/>
    <property type="match status" value="1"/>
</dbReference>
<dbReference type="GO" id="GO:0006465">
    <property type="term" value="P:signal peptide processing"/>
    <property type="evidence" value="ECO:0007669"/>
    <property type="project" value="InterPro"/>
</dbReference>
<dbReference type="PRINTS" id="PR00727">
    <property type="entry name" value="LEADERPTASE"/>
</dbReference>
<dbReference type="EMBL" id="FXAO01000001">
    <property type="protein sequence ID" value="SMG13246.1"/>
    <property type="molecule type" value="Genomic_DNA"/>
</dbReference>
<name>A0A1X7IFG8_9FLAO</name>
<comment type="catalytic activity">
    <reaction evidence="1 7">
        <text>Cleavage of hydrophobic, N-terminal signal or leader sequences from secreted and periplasmic proteins.</text>
        <dbReference type="EC" id="3.4.21.89"/>
    </reaction>
</comment>
<feature type="domain" description="Peptidase S26" evidence="8">
    <location>
        <begin position="19"/>
        <end position="129"/>
    </location>
</feature>